<evidence type="ECO:0000256" key="2">
    <source>
        <dbReference type="SAM" id="Phobius"/>
    </source>
</evidence>
<keyword evidence="2" id="KW-1133">Transmembrane helix</keyword>
<comment type="caution">
    <text evidence="3">The sequence shown here is derived from an EMBL/GenBank/DDBJ whole genome shotgun (WGS) entry which is preliminary data.</text>
</comment>
<keyword evidence="2" id="KW-0472">Membrane</keyword>
<feature type="transmembrane region" description="Helical" evidence="2">
    <location>
        <begin position="29"/>
        <end position="49"/>
    </location>
</feature>
<reference evidence="3" key="1">
    <citation type="submission" date="2020-08" db="EMBL/GenBank/DDBJ databases">
        <title>Multicomponent nature underlies the extraordinary mechanical properties of spider dragline silk.</title>
        <authorList>
            <person name="Kono N."/>
            <person name="Nakamura H."/>
            <person name="Mori M."/>
            <person name="Yoshida Y."/>
            <person name="Ohtoshi R."/>
            <person name="Malay A.D."/>
            <person name="Moran D.A.P."/>
            <person name="Tomita M."/>
            <person name="Numata K."/>
            <person name="Arakawa K."/>
        </authorList>
    </citation>
    <scope>NUCLEOTIDE SEQUENCE</scope>
</reference>
<dbReference type="Proteomes" id="UP000887013">
    <property type="component" value="Unassembled WGS sequence"/>
</dbReference>
<evidence type="ECO:0000313" key="3">
    <source>
        <dbReference type="EMBL" id="GFT53155.1"/>
    </source>
</evidence>
<protein>
    <submittedName>
        <fullName evidence="3">Uncharacterized protein</fullName>
    </submittedName>
</protein>
<proteinExistence type="predicted"/>
<name>A0A8X6P7I0_NEPPI</name>
<feature type="compositionally biased region" description="Basic and acidic residues" evidence="1">
    <location>
        <begin position="54"/>
        <end position="68"/>
    </location>
</feature>
<sequence length="102" mass="11576">MELSLSLSDSVKRRLAAAESGPDALYQPFFLSASLLSPILSLFAPFISADKVRGRNREKNEKKREKDNKKRKRKGWKMRMTMVFLVPSPANGDLFILGPLCY</sequence>
<feature type="region of interest" description="Disordered" evidence="1">
    <location>
        <begin position="54"/>
        <end position="74"/>
    </location>
</feature>
<dbReference type="EMBL" id="BMAW01112552">
    <property type="protein sequence ID" value="GFT53155.1"/>
    <property type="molecule type" value="Genomic_DNA"/>
</dbReference>
<keyword evidence="2" id="KW-0812">Transmembrane</keyword>
<accession>A0A8X6P7I0</accession>
<gene>
    <name evidence="3" type="ORF">NPIL_423861</name>
</gene>
<evidence type="ECO:0000256" key="1">
    <source>
        <dbReference type="SAM" id="MobiDB-lite"/>
    </source>
</evidence>
<evidence type="ECO:0000313" key="4">
    <source>
        <dbReference type="Proteomes" id="UP000887013"/>
    </source>
</evidence>
<dbReference type="AlphaFoldDB" id="A0A8X6P7I0"/>
<organism evidence="3 4">
    <name type="scientific">Nephila pilipes</name>
    <name type="common">Giant wood spider</name>
    <name type="synonym">Nephila maculata</name>
    <dbReference type="NCBI Taxonomy" id="299642"/>
    <lineage>
        <taxon>Eukaryota</taxon>
        <taxon>Metazoa</taxon>
        <taxon>Ecdysozoa</taxon>
        <taxon>Arthropoda</taxon>
        <taxon>Chelicerata</taxon>
        <taxon>Arachnida</taxon>
        <taxon>Araneae</taxon>
        <taxon>Araneomorphae</taxon>
        <taxon>Entelegynae</taxon>
        <taxon>Araneoidea</taxon>
        <taxon>Nephilidae</taxon>
        <taxon>Nephila</taxon>
    </lineage>
</organism>
<keyword evidence="4" id="KW-1185">Reference proteome</keyword>